<evidence type="ECO:0000256" key="3">
    <source>
        <dbReference type="ARBA" id="ARBA00023157"/>
    </source>
</evidence>
<dbReference type="Gene3D" id="3.90.215.10">
    <property type="entry name" value="Gamma Fibrinogen, chain A, domain 1"/>
    <property type="match status" value="1"/>
</dbReference>
<feature type="domain" description="Fibrinogen C-terminal" evidence="4">
    <location>
        <begin position="1"/>
        <end position="139"/>
    </location>
</feature>
<dbReference type="PANTHER" id="PTHR47221">
    <property type="entry name" value="FIBRINOGEN ALPHA CHAIN"/>
    <property type="match status" value="1"/>
</dbReference>
<gene>
    <name evidence="5" type="ORF">OKIOD_LOCUS4835</name>
</gene>
<evidence type="ECO:0000256" key="2">
    <source>
        <dbReference type="ARBA" id="ARBA00022525"/>
    </source>
</evidence>
<dbReference type="Pfam" id="PF00147">
    <property type="entry name" value="Fibrinogen_C"/>
    <property type="match status" value="1"/>
</dbReference>
<dbReference type="SMART" id="SM00186">
    <property type="entry name" value="FBG"/>
    <property type="match status" value="1"/>
</dbReference>
<proteinExistence type="predicted"/>
<dbReference type="PANTHER" id="PTHR47221:SF7">
    <property type="entry name" value="FIBRINOGEN BETA CHAIN"/>
    <property type="match status" value="1"/>
</dbReference>
<dbReference type="InterPro" id="IPR014716">
    <property type="entry name" value="Fibrinogen_a/b/g_C_1"/>
</dbReference>
<reference evidence="5 6" key="1">
    <citation type="submission" date="2021-04" db="EMBL/GenBank/DDBJ databases">
        <authorList>
            <person name="Bliznina A."/>
        </authorList>
    </citation>
    <scope>NUCLEOTIDE SEQUENCE [LARGE SCALE GENOMIC DNA]</scope>
</reference>
<protein>
    <submittedName>
        <fullName evidence="5">Oidioi.mRNA.OKI2018_I69.XSR.g13277.t1.cds</fullName>
    </submittedName>
</protein>
<name>A0ABN7S6F5_OIKDI</name>
<keyword evidence="6" id="KW-1185">Reference proteome</keyword>
<evidence type="ECO:0000313" key="5">
    <source>
        <dbReference type="EMBL" id="CAG5094133.1"/>
    </source>
</evidence>
<sequence length="145" mass="16331">MGTPYFTFFQLESLFISDENDLFRLRLGRSKVECGSAPDSLRGDSYSSNYNARNIAKTNHDGMFFSAWDSDNDYFSGNCAEIEKSGWWFNRCSAANLNAPMWNSSENGIYPPDGVNWQSFSGLQNQSLIETELSLLPTGAHFSFC</sequence>
<evidence type="ECO:0000259" key="4">
    <source>
        <dbReference type="PROSITE" id="PS51406"/>
    </source>
</evidence>
<dbReference type="InterPro" id="IPR036056">
    <property type="entry name" value="Fibrinogen-like_C"/>
</dbReference>
<organism evidence="5 6">
    <name type="scientific">Oikopleura dioica</name>
    <name type="common">Tunicate</name>
    <dbReference type="NCBI Taxonomy" id="34765"/>
    <lineage>
        <taxon>Eukaryota</taxon>
        <taxon>Metazoa</taxon>
        <taxon>Chordata</taxon>
        <taxon>Tunicata</taxon>
        <taxon>Appendicularia</taxon>
        <taxon>Copelata</taxon>
        <taxon>Oikopleuridae</taxon>
        <taxon>Oikopleura</taxon>
    </lineage>
</organism>
<accession>A0ABN7S6F5</accession>
<dbReference type="InterPro" id="IPR037579">
    <property type="entry name" value="FIB_ANG-like"/>
</dbReference>
<dbReference type="EMBL" id="OU015569">
    <property type="protein sequence ID" value="CAG5094133.1"/>
    <property type="molecule type" value="Genomic_DNA"/>
</dbReference>
<dbReference type="SUPFAM" id="SSF56496">
    <property type="entry name" value="Fibrinogen C-terminal domain-like"/>
    <property type="match status" value="1"/>
</dbReference>
<dbReference type="PROSITE" id="PS51406">
    <property type="entry name" value="FIBRINOGEN_C_2"/>
    <property type="match status" value="1"/>
</dbReference>
<comment type="subcellular location">
    <subcellularLocation>
        <location evidence="1">Secreted</location>
    </subcellularLocation>
</comment>
<evidence type="ECO:0000313" key="6">
    <source>
        <dbReference type="Proteomes" id="UP001158576"/>
    </source>
</evidence>
<keyword evidence="2" id="KW-0964">Secreted</keyword>
<keyword evidence="3" id="KW-1015">Disulfide bond</keyword>
<dbReference type="InterPro" id="IPR002181">
    <property type="entry name" value="Fibrinogen_a/b/g_C_dom"/>
</dbReference>
<dbReference type="Proteomes" id="UP001158576">
    <property type="component" value="Chromosome XSR"/>
</dbReference>
<evidence type="ECO:0000256" key="1">
    <source>
        <dbReference type="ARBA" id="ARBA00004613"/>
    </source>
</evidence>